<comment type="caution">
    <text evidence="1">The sequence shown here is derived from an EMBL/GenBank/DDBJ whole genome shotgun (WGS) entry which is preliminary data.</text>
</comment>
<accession>A0A4R2QJ49</accession>
<evidence type="ECO:0000313" key="2">
    <source>
        <dbReference type="Proteomes" id="UP000294911"/>
    </source>
</evidence>
<proteinExistence type="predicted"/>
<protein>
    <submittedName>
        <fullName evidence="1">Uncharacterized protein</fullName>
    </submittedName>
</protein>
<gene>
    <name evidence="1" type="ORF">EV191_109225</name>
</gene>
<reference evidence="1 2" key="1">
    <citation type="submission" date="2019-03" db="EMBL/GenBank/DDBJ databases">
        <title>Genomic Encyclopedia of Type Strains, Phase IV (KMG-IV): sequencing the most valuable type-strain genomes for metagenomic binning, comparative biology and taxonomic classification.</title>
        <authorList>
            <person name="Goeker M."/>
        </authorList>
    </citation>
    <scope>NUCLEOTIDE SEQUENCE [LARGE SCALE GENOMIC DNA]</scope>
    <source>
        <strain evidence="1 2">DSM 45765</strain>
    </source>
</reference>
<sequence>MRSRASEFALVGMGHVDRFTQIPIDSSTTGQRTDKEEL</sequence>
<dbReference type="EMBL" id="SLXQ01000009">
    <property type="protein sequence ID" value="TCP49403.1"/>
    <property type="molecule type" value="Genomic_DNA"/>
</dbReference>
<dbReference type="Proteomes" id="UP000294911">
    <property type="component" value="Unassembled WGS sequence"/>
</dbReference>
<name>A0A4R2QJ49_9PSEU</name>
<organism evidence="1 2">
    <name type="scientific">Tamaricihabitans halophyticus</name>
    <dbReference type="NCBI Taxonomy" id="1262583"/>
    <lineage>
        <taxon>Bacteria</taxon>
        <taxon>Bacillati</taxon>
        <taxon>Actinomycetota</taxon>
        <taxon>Actinomycetes</taxon>
        <taxon>Pseudonocardiales</taxon>
        <taxon>Pseudonocardiaceae</taxon>
        <taxon>Tamaricihabitans</taxon>
    </lineage>
</organism>
<keyword evidence="2" id="KW-1185">Reference proteome</keyword>
<dbReference type="AlphaFoldDB" id="A0A4R2QJ49"/>
<evidence type="ECO:0000313" key="1">
    <source>
        <dbReference type="EMBL" id="TCP49403.1"/>
    </source>
</evidence>